<dbReference type="Proteomes" id="UP001617907">
    <property type="component" value="Unassembled WGS sequence"/>
</dbReference>
<comment type="caution">
    <text evidence="3">The sequence shown here is derived from an EMBL/GenBank/DDBJ whole genome shotgun (WGS) entry which is preliminary data.</text>
</comment>
<keyword evidence="2" id="KW-1133">Transmembrane helix</keyword>
<evidence type="ECO:0000256" key="2">
    <source>
        <dbReference type="SAM" id="Phobius"/>
    </source>
</evidence>
<keyword evidence="2" id="KW-0812">Transmembrane</keyword>
<evidence type="ECO:0000313" key="3">
    <source>
        <dbReference type="EMBL" id="MFJ6038319.1"/>
    </source>
</evidence>
<gene>
    <name evidence="3" type="ORF">ACIQFM_18915</name>
</gene>
<sequence>MTEPLTQSPAGPATAPEPAPPAPRDRARTALRGAGRRFLRRLRSLPAWSPLAAGVLAGGLLGTGYGLLATPQYTATSYVVAVPAEGSDPASALGFAQAYGRVATQLAVLADAQMWAHVPVATLERGVRTATSPDAPMISVTATSADPEQAADMANAVARALTRHAADSADDTRVELRQFARATEPTESSSPSPALTGLVGASAGGLLGGLALLVRPRRTDREPGRTAAAVPGPASAADGRGPL</sequence>
<feature type="region of interest" description="Disordered" evidence="1">
    <location>
        <begin position="215"/>
        <end position="243"/>
    </location>
</feature>
<feature type="region of interest" description="Disordered" evidence="1">
    <location>
        <begin position="1"/>
        <end position="26"/>
    </location>
</feature>
<dbReference type="EMBL" id="JBIVPC010000009">
    <property type="protein sequence ID" value="MFJ6038319.1"/>
    <property type="molecule type" value="Genomic_DNA"/>
</dbReference>
<dbReference type="RefSeq" id="WP_350890178.1">
    <property type="nucleotide sequence ID" value="NZ_JBEOTR010000005.1"/>
</dbReference>
<keyword evidence="4" id="KW-1185">Reference proteome</keyword>
<evidence type="ECO:0000313" key="4">
    <source>
        <dbReference type="Proteomes" id="UP001617907"/>
    </source>
</evidence>
<feature type="transmembrane region" description="Helical" evidence="2">
    <location>
        <begin position="45"/>
        <end position="68"/>
    </location>
</feature>
<protein>
    <submittedName>
        <fullName evidence="3">Lipopolysaccharide biosynthesis protein</fullName>
    </submittedName>
</protein>
<keyword evidence="2" id="KW-0472">Membrane</keyword>
<feature type="transmembrane region" description="Helical" evidence="2">
    <location>
        <begin position="194"/>
        <end position="214"/>
    </location>
</feature>
<proteinExistence type="predicted"/>
<evidence type="ECO:0000256" key="1">
    <source>
        <dbReference type="SAM" id="MobiDB-lite"/>
    </source>
</evidence>
<reference evidence="3 4" key="1">
    <citation type="submission" date="2024-10" db="EMBL/GenBank/DDBJ databases">
        <title>The Natural Products Discovery Center: Release of the First 8490 Sequenced Strains for Exploring Actinobacteria Biosynthetic Diversity.</title>
        <authorList>
            <person name="Kalkreuter E."/>
            <person name="Kautsar S.A."/>
            <person name="Yang D."/>
            <person name="Bader C.D."/>
            <person name="Teijaro C.N."/>
            <person name="Fluegel L."/>
            <person name="Davis C.M."/>
            <person name="Simpson J.R."/>
            <person name="Lauterbach L."/>
            <person name="Steele A.D."/>
            <person name="Gui C."/>
            <person name="Meng S."/>
            <person name="Li G."/>
            <person name="Viehrig K."/>
            <person name="Ye F."/>
            <person name="Su P."/>
            <person name="Kiefer A.F."/>
            <person name="Nichols A."/>
            <person name="Cepeda A.J."/>
            <person name="Yan W."/>
            <person name="Fan B."/>
            <person name="Jiang Y."/>
            <person name="Adhikari A."/>
            <person name="Zheng C.-J."/>
            <person name="Schuster L."/>
            <person name="Cowan T.M."/>
            <person name="Smanski M.J."/>
            <person name="Chevrette M.G."/>
            <person name="De Carvalho L.P.S."/>
            <person name="Shen B."/>
        </authorList>
    </citation>
    <scope>NUCLEOTIDE SEQUENCE [LARGE SCALE GENOMIC DNA]</scope>
    <source>
        <strain evidence="3 4">NPDC093086</strain>
    </source>
</reference>
<organism evidence="3 4">
    <name type="scientific">Streptomyces ardesiacus</name>
    <dbReference type="NCBI Taxonomy" id="285564"/>
    <lineage>
        <taxon>Bacteria</taxon>
        <taxon>Bacillati</taxon>
        <taxon>Actinomycetota</taxon>
        <taxon>Actinomycetes</taxon>
        <taxon>Kitasatosporales</taxon>
        <taxon>Streptomycetaceae</taxon>
        <taxon>Streptomyces</taxon>
    </lineage>
</organism>
<feature type="compositionally biased region" description="Low complexity" evidence="1">
    <location>
        <begin position="227"/>
        <end position="237"/>
    </location>
</feature>
<name>A0ABW8HC22_9ACTN</name>
<accession>A0ABW8HC22</accession>